<dbReference type="eggNOG" id="COG4585">
    <property type="taxonomic scope" value="Bacteria"/>
</dbReference>
<sequence length="218" mass="23970">MLANAIIGLEFVERTFRATGSSDMSQPLAEIERIKSAMREGLTEIRRFIFDLRPTMLSQRGLVATVEHYIETYRSFLPPEVDLSLPPQLPRLTPEQELTAFRVIQEALQNVHRHARASRVSVTIGASDGELTVRVRDNGQGFRPSAVAPTSSSGFGLAGMQERAAVVGGRVNVRSRPGQGTEVTLVVPITLQPADAVANEARAVPTYKPKERARREPD</sequence>
<dbReference type="PRINTS" id="PR00344">
    <property type="entry name" value="BCTRLSENSOR"/>
</dbReference>
<evidence type="ECO:0000256" key="5">
    <source>
        <dbReference type="ARBA" id="ARBA00023012"/>
    </source>
</evidence>
<dbReference type="HOGENOM" id="CLU_000445_20_6_0"/>
<keyword evidence="5" id="KW-0902">Two-component regulatory system</keyword>
<reference evidence="7 8" key="2">
    <citation type="journal article" date="2010" name="Stand. Genomic Sci.">
        <title>Complete genome sequence of Desulfohalobium retbaense type strain (HR(100)).</title>
        <authorList>
            <person name="Spring S."/>
            <person name="Nolan M."/>
            <person name="Lapidus A."/>
            <person name="Glavina Del Rio T."/>
            <person name="Copeland A."/>
            <person name="Tice H."/>
            <person name="Cheng J.F."/>
            <person name="Lucas S."/>
            <person name="Land M."/>
            <person name="Chen F."/>
            <person name="Bruce D."/>
            <person name="Goodwin L."/>
            <person name="Pitluck S."/>
            <person name="Ivanova N."/>
            <person name="Mavromatis K."/>
            <person name="Mikhailova N."/>
            <person name="Pati A."/>
            <person name="Chen A."/>
            <person name="Palaniappan K."/>
            <person name="Hauser L."/>
            <person name="Chang Y.J."/>
            <person name="Jeffries C.D."/>
            <person name="Munk C."/>
            <person name="Kiss H."/>
            <person name="Chain P."/>
            <person name="Han C."/>
            <person name="Brettin T."/>
            <person name="Detter J.C."/>
            <person name="Schuler E."/>
            <person name="Goker M."/>
            <person name="Rohde M."/>
            <person name="Bristow J."/>
            <person name="Eisen J.A."/>
            <person name="Markowitz V."/>
            <person name="Hugenholtz P."/>
            <person name="Kyrpides N.C."/>
            <person name="Klenk H.P."/>
        </authorList>
    </citation>
    <scope>NUCLEOTIDE SEQUENCE [LARGE SCALE GENOMIC DNA]</scope>
    <source>
        <strain evidence="8">ATCC 49802 / DSM 20745 / S 6022</strain>
    </source>
</reference>
<protein>
    <recommendedName>
        <fullName evidence="2">histidine kinase</fullName>
        <ecNumber evidence="2">2.7.13.3</ecNumber>
    </recommendedName>
</protein>
<evidence type="ECO:0000256" key="3">
    <source>
        <dbReference type="ARBA" id="ARBA00022679"/>
    </source>
</evidence>
<dbReference type="SMART" id="SM00387">
    <property type="entry name" value="HATPase_c"/>
    <property type="match status" value="1"/>
</dbReference>
<dbReference type="SMR" id="D1C483"/>
<dbReference type="PANTHER" id="PTHR24421:SF57">
    <property type="entry name" value="HISTIDINE KINASE DIMERISATION AND PHOSPHOACCEPTOR REGION"/>
    <property type="match status" value="1"/>
</dbReference>
<dbReference type="EMBL" id="CP001823">
    <property type="protein sequence ID" value="ACZ39050.1"/>
    <property type="molecule type" value="Genomic_DNA"/>
</dbReference>
<dbReference type="InterPro" id="IPR004358">
    <property type="entry name" value="Sig_transdc_His_kin-like_C"/>
</dbReference>
<dbReference type="EC" id="2.7.13.3" evidence="2"/>
<feature type="domain" description="Histidine kinase" evidence="6">
    <location>
        <begin position="102"/>
        <end position="191"/>
    </location>
</feature>
<dbReference type="CDD" id="cd16917">
    <property type="entry name" value="HATPase_UhpB-NarQ-NarX-like"/>
    <property type="match status" value="1"/>
</dbReference>
<dbReference type="AlphaFoldDB" id="D1C483"/>
<dbReference type="Proteomes" id="UP000002027">
    <property type="component" value="Chromosome 1"/>
</dbReference>
<dbReference type="InterPro" id="IPR003594">
    <property type="entry name" value="HATPase_dom"/>
</dbReference>
<keyword evidence="4 7" id="KW-0418">Kinase</keyword>
<gene>
    <name evidence="7" type="ordered locus">Sthe_1616</name>
</gene>
<dbReference type="STRING" id="479434.Sthe_1616"/>
<dbReference type="InterPro" id="IPR050482">
    <property type="entry name" value="Sensor_HK_TwoCompSys"/>
</dbReference>
<dbReference type="PANTHER" id="PTHR24421">
    <property type="entry name" value="NITRATE/NITRITE SENSOR PROTEIN NARX-RELATED"/>
    <property type="match status" value="1"/>
</dbReference>
<evidence type="ECO:0000313" key="7">
    <source>
        <dbReference type="EMBL" id="ACZ39050.1"/>
    </source>
</evidence>
<dbReference type="SUPFAM" id="SSF55874">
    <property type="entry name" value="ATPase domain of HSP90 chaperone/DNA topoisomerase II/histidine kinase"/>
    <property type="match status" value="1"/>
</dbReference>
<evidence type="ECO:0000259" key="6">
    <source>
        <dbReference type="PROSITE" id="PS50109"/>
    </source>
</evidence>
<keyword evidence="8" id="KW-1185">Reference proteome</keyword>
<evidence type="ECO:0000256" key="1">
    <source>
        <dbReference type="ARBA" id="ARBA00000085"/>
    </source>
</evidence>
<dbReference type="OrthoDB" id="144293at2"/>
<evidence type="ECO:0000256" key="4">
    <source>
        <dbReference type="ARBA" id="ARBA00022777"/>
    </source>
</evidence>
<dbReference type="InterPro" id="IPR005467">
    <property type="entry name" value="His_kinase_dom"/>
</dbReference>
<organism evidence="7 8">
    <name type="scientific">Sphaerobacter thermophilus (strain ATCC 49802 / DSM 20745 / KCCM 41009 / NCIMB 13125 / S 6022)</name>
    <dbReference type="NCBI Taxonomy" id="479434"/>
    <lineage>
        <taxon>Bacteria</taxon>
        <taxon>Pseudomonadati</taxon>
        <taxon>Thermomicrobiota</taxon>
        <taxon>Thermomicrobia</taxon>
        <taxon>Sphaerobacterales</taxon>
        <taxon>Sphaerobacterineae</taxon>
        <taxon>Sphaerobacteraceae</taxon>
        <taxon>Sphaerobacter</taxon>
    </lineage>
</organism>
<dbReference type="GO" id="GO:0000160">
    <property type="term" value="P:phosphorelay signal transduction system"/>
    <property type="evidence" value="ECO:0007669"/>
    <property type="project" value="UniProtKB-KW"/>
</dbReference>
<dbReference type="InParanoid" id="D1C483"/>
<dbReference type="PROSITE" id="PS50109">
    <property type="entry name" value="HIS_KIN"/>
    <property type="match status" value="1"/>
</dbReference>
<keyword evidence="3" id="KW-0808">Transferase</keyword>
<evidence type="ECO:0000313" key="8">
    <source>
        <dbReference type="Proteomes" id="UP000002027"/>
    </source>
</evidence>
<dbReference type="GO" id="GO:0004673">
    <property type="term" value="F:protein histidine kinase activity"/>
    <property type="evidence" value="ECO:0007669"/>
    <property type="project" value="UniProtKB-EC"/>
</dbReference>
<dbReference type="InterPro" id="IPR036890">
    <property type="entry name" value="HATPase_C_sf"/>
</dbReference>
<reference evidence="8" key="1">
    <citation type="submission" date="2009-11" db="EMBL/GenBank/DDBJ databases">
        <title>The complete chromosome 1 of Sphaerobacter thermophilus DSM 20745.</title>
        <authorList>
            <person name="Lucas S."/>
            <person name="Copeland A."/>
            <person name="Lapidus A."/>
            <person name="Glavina del Rio T."/>
            <person name="Dalin E."/>
            <person name="Tice H."/>
            <person name="Bruce D."/>
            <person name="Goodwin L."/>
            <person name="Pitluck S."/>
            <person name="Kyrpides N."/>
            <person name="Mavromatis K."/>
            <person name="Ivanova N."/>
            <person name="Mikhailova N."/>
            <person name="LaButti K.M."/>
            <person name="Clum A."/>
            <person name="Sun H.I."/>
            <person name="Brettin T."/>
            <person name="Detter J.C."/>
            <person name="Han C."/>
            <person name="Larimer F."/>
            <person name="Land M."/>
            <person name="Hauser L."/>
            <person name="Markowitz V."/>
            <person name="Cheng J.F."/>
            <person name="Hugenholtz P."/>
            <person name="Woyke T."/>
            <person name="Wu D."/>
            <person name="Steenblock K."/>
            <person name="Schneider S."/>
            <person name="Pukall R."/>
            <person name="Goeker M."/>
            <person name="Klenk H.P."/>
            <person name="Eisen J.A."/>
        </authorList>
    </citation>
    <scope>NUCLEOTIDE SEQUENCE [LARGE SCALE GENOMIC DNA]</scope>
    <source>
        <strain evidence="8">ATCC 49802 / DSM 20745 / S 6022</strain>
    </source>
</reference>
<accession>D1C483</accession>
<dbReference type="Gene3D" id="3.30.565.10">
    <property type="entry name" value="Histidine kinase-like ATPase, C-terminal domain"/>
    <property type="match status" value="1"/>
</dbReference>
<name>D1C483_SPHTD</name>
<dbReference type="Pfam" id="PF02518">
    <property type="entry name" value="HATPase_c"/>
    <property type="match status" value="1"/>
</dbReference>
<evidence type="ECO:0000256" key="2">
    <source>
        <dbReference type="ARBA" id="ARBA00012438"/>
    </source>
</evidence>
<comment type="catalytic activity">
    <reaction evidence="1">
        <text>ATP + protein L-histidine = ADP + protein N-phospho-L-histidine.</text>
        <dbReference type="EC" id="2.7.13.3"/>
    </reaction>
</comment>
<dbReference type="KEGG" id="sti:Sthe_1616"/>
<proteinExistence type="predicted"/>